<dbReference type="EMBL" id="MLJW01000252">
    <property type="protein sequence ID" value="OIQ91680.1"/>
    <property type="molecule type" value="Genomic_DNA"/>
</dbReference>
<gene>
    <name evidence="1" type="ORF">GALL_263760</name>
</gene>
<sequence>MAQMTLGGDKRARKLWLGAIQGEISGADGRLEAADWALRIDQNAKRITAILEHRLTGKVRPV</sequence>
<proteinExistence type="predicted"/>
<name>A0A1J5R6R0_9ZZZZ</name>
<organism evidence="1">
    <name type="scientific">mine drainage metagenome</name>
    <dbReference type="NCBI Taxonomy" id="410659"/>
    <lineage>
        <taxon>unclassified sequences</taxon>
        <taxon>metagenomes</taxon>
        <taxon>ecological metagenomes</taxon>
    </lineage>
</organism>
<comment type="caution">
    <text evidence="1">The sequence shown here is derived from an EMBL/GenBank/DDBJ whole genome shotgun (WGS) entry which is preliminary data.</text>
</comment>
<reference evidence="1" key="1">
    <citation type="submission" date="2016-10" db="EMBL/GenBank/DDBJ databases">
        <title>Sequence of Gallionella enrichment culture.</title>
        <authorList>
            <person name="Poehlein A."/>
            <person name="Muehling M."/>
            <person name="Daniel R."/>
        </authorList>
    </citation>
    <scope>NUCLEOTIDE SEQUENCE</scope>
</reference>
<evidence type="ECO:0000313" key="1">
    <source>
        <dbReference type="EMBL" id="OIQ91680.1"/>
    </source>
</evidence>
<accession>A0A1J5R6R0</accession>
<dbReference type="AlphaFoldDB" id="A0A1J5R6R0"/>
<protein>
    <submittedName>
        <fullName evidence="1">Uncharacterized protein</fullName>
    </submittedName>
</protein>